<evidence type="ECO:0000313" key="1">
    <source>
        <dbReference type="EMBL" id="KAK2644299.1"/>
    </source>
</evidence>
<dbReference type="InterPro" id="IPR038943">
    <property type="entry name" value="PLDrp1-like"/>
</dbReference>
<comment type="caution">
    <text evidence="1">The sequence shown here is derived from an EMBL/GenBank/DDBJ whole genome shotgun (WGS) entry which is preliminary data.</text>
</comment>
<dbReference type="Proteomes" id="UP001280121">
    <property type="component" value="Unassembled WGS sequence"/>
</dbReference>
<accession>A0AAD9TYZ6</accession>
<keyword evidence="2" id="KW-1185">Reference proteome</keyword>
<evidence type="ECO:0000313" key="2">
    <source>
        <dbReference type="Proteomes" id="UP001280121"/>
    </source>
</evidence>
<reference evidence="1" key="1">
    <citation type="journal article" date="2023" name="Plant J.">
        <title>Genome sequences and population genomics provide insights into the demographic history, inbreeding, and mutation load of two 'living fossil' tree species of Dipteronia.</title>
        <authorList>
            <person name="Feng Y."/>
            <person name="Comes H.P."/>
            <person name="Chen J."/>
            <person name="Zhu S."/>
            <person name="Lu R."/>
            <person name="Zhang X."/>
            <person name="Li P."/>
            <person name="Qiu J."/>
            <person name="Olsen K.M."/>
            <person name="Qiu Y."/>
        </authorList>
    </citation>
    <scope>NUCLEOTIDE SEQUENCE</scope>
    <source>
        <strain evidence="1">KIB01</strain>
    </source>
</reference>
<dbReference type="GO" id="GO:0070300">
    <property type="term" value="F:phosphatidic acid binding"/>
    <property type="evidence" value="ECO:0007669"/>
    <property type="project" value="InterPro"/>
</dbReference>
<sequence>MTYYSSNYIDSYVGASYQTPYGGNYDIIPSQAFVAPSSDEFSNQNFSEYNLTPYYGGYDPATNRYVVAYSASTYSKPKSIMYDLYNGSYSPEVVTQCGISYSVSELNDLDFEEYDPTPYDGGYDLAQTYGKPIPHSEAICYPRPMLDSSTPPCNGFTDWKGNSEDSARKPYIESKETPANEVGQLVEYKTDHGQDVKPPGGSGFDEGNSYEYEYEKITQQIPSGYGLEAMDLCEGIFGYWPCLAKYNNRGHDGQQVANLGENDSNQWKETADYLFGSSYPYEERSGGESRIFLDV</sequence>
<organism evidence="1 2">
    <name type="scientific">Dipteronia dyeriana</name>
    <dbReference type="NCBI Taxonomy" id="168575"/>
    <lineage>
        <taxon>Eukaryota</taxon>
        <taxon>Viridiplantae</taxon>
        <taxon>Streptophyta</taxon>
        <taxon>Embryophyta</taxon>
        <taxon>Tracheophyta</taxon>
        <taxon>Spermatophyta</taxon>
        <taxon>Magnoliopsida</taxon>
        <taxon>eudicotyledons</taxon>
        <taxon>Gunneridae</taxon>
        <taxon>Pentapetalae</taxon>
        <taxon>rosids</taxon>
        <taxon>malvids</taxon>
        <taxon>Sapindales</taxon>
        <taxon>Sapindaceae</taxon>
        <taxon>Hippocastanoideae</taxon>
        <taxon>Acereae</taxon>
        <taxon>Dipteronia</taxon>
    </lineage>
</organism>
<protein>
    <submittedName>
        <fullName evidence="1">Uncharacterized protein</fullName>
    </submittedName>
</protein>
<proteinExistence type="predicted"/>
<name>A0AAD9TYZ6_9ROSI</name>
<dbReference type="GO" id="GO:0004674">
    <property type="term" value="F:protein serine/threonine kinase activity"/>
    <property type="evidence" value="ECO:0007669"/>
    <property type="project" value="TreeGrafter"/>
</dbReference>
<dbReference type="PANTHER" id="PTHR33971">
    <property type="entry name" value="OS06G0232000 PROTEIN"/>
    <property type="match status" value="1"/>
</dbReference>
<dbReference type="PANTHER" id="PTHR33971:SF3">
    <property type="entry name" value="UBIQUITIN CARBOXYL-TERMINAL HYDROLASE 36"/>
    <property type="match status" value="1"/>
</dbReference>
<gene>
    <name evidence="1" type="ORF">Ddye_019494</name>
</gene>
<dbReference type="AlphaFoldDB" id="A0AAD9TYZ6"/>
<dbReference type="EMBL" id="JANJYI010000006">
    <property type="protein sequence ID" value="KAK2644299.1"/>
    <property type="molecule type" value="Genomic_DNA"/>
</dbReference>